<feature type="region of interest" description="Disordered" evidence="1">
    <location>
        <begin position="108"/>
        <end position="136"/>
    </location>
</feature>
<sequence length="163" mass="16555">MKHVLSLAAAALAIGLPLGAAAQSAPDSAPGGPPPEMRARMERARDDARAAALGALSAAHRTQVQAILDQLNSGKLNDPRAAAAQIDGLLTADESKAVLAAHDKAVASFHRDGNPPPGAPQGPPPGAAPPDARGAPTAGRVLVMLGVNRDRMHEMMRAMHDGA</sequence>
<proteinExistence type="predicted"/>
<dbReference type="Proteomes" id="UP001317532">
    <property type="component" value="Chromosome"/>
</dbReference>
<keyword evidence="4" id="KW-1185">Reference proteome</keyword>
<feature type="signal peptide" evidence="2">
    <location>
        <begin position="1"/>
        <end position="22"/>
    </location>
</feature>
<evidence type="ECO:0000313" key="4">
    <source>
        <dbReference type="Proteomes" id="UP001317532"/>
    </source>
</evidence>
<organism evidence="3 4">
    <name type="scientific">Vulcanimicrobium alpinum</name>
    <dbReference type="NCBI Taxonomy" id="3016050"/>
    <lineage>
        <taxon>Bacteria</taxon>
        <taxon>Bacillati</taxon>
        <taxon>Vulcanimicrobiota</taxon>
        <taxon>Vulcanimicrobiia</taxon>
        <taxon>Vulcanimicrobiales</taxon>
        <taxon>Vulcanimicrobiaceae</taxon>
        <taxon>Vulcanimicrobium</taxon>
    </lineage>
</organism>
<evidence type="ECO:0000313" key="3">
    <source>
        <dbReference type="EMBL" id="BDE05566.1"/>
    </source>
</evidence>
<dbReference type="AlphaFoldDB" id="A0AAN1XU17"/>
<keyword evidence="2" id="KW-0732">Signal</keyword>
<feature type="chain" id="PRO_5043006146" description="Periplasmic heavy metal sensor" evidence="2">
    <location>
        <begin position="23"/>
        <end position="163"/>
    </location>
</feature>
<evidence type="ECO:0008006" key="5">
    <source>
        <dbReference type="Google" id="ProtNLM"/>
    </source>
</evidence>
<feature type="region of interest" description="Disordered" evidence="1">
    <location>
        <begin position="22"/>
        <end position="43"/>
    </location>
</feature>
<name>A0AAN1XU17_UNVUL</name>
<evidence type="ECO:0000256" key="1">
    <source>
        <dbReference type="SAM" id="MobiDB-lite"/>
    </source>
</evidence>
<protein>
    <recommendedName>
        <fullName evidence="5">Periplasmic heavy metal sensor</fullName>
    </recommendedName>
</protein>
<evidence type="ECO:0000256" key="2">
    <source>
        <dbReference type="SAM" id="SignalP"/>
    </source>
</evidence>
<reference evidence="3 4" key="1">
    <citation type="journal article" date="2022" name="ISME Commun">
        <title>Vulcanimicrobium alpinus gen. nov. sp. nov., the first cultivated representative of the candidate phylum 'Eremiobacterota', is a metabolically versatile aerobic anoxygenic phototroph.</title>
        <authorList>
            <person name="Yabe S."/>
            <person name="Muto K."/>
            <person name="Abe K."/>
            <person name="Yokota A."/>
            <person name="Staudigel H."/>
            <person name="Tebo B.M."/>
        </authorList>
    </citation>
    <scope>NUCLEOTIDE SEQUENCE [LARGE SCALE GENOMIC DNA]</scope>
    <source>
        <strain evidence="3 4">WC8-2</strain>
    </source>
</reference>
<dbReference type="RefSeq" id="WP_317996596.1">
    <property type="nucleotide sequence ID" value="NZ_AP025523.1"/>
</dbReference>
<dbReference type="EMBL" id="AP025523">
    <property type="protein sequence ID" value="BDE05566.1"/>
    <property type="molecule type" value="Genomic_DNA"/>
</dbReference>
<dbReference type="KEGG" id="vab:WPS_08420"/>
<accession>A0AAN1XU17</accession>
<feature type="compositionally biased region" description="Pro residues" evidence="1">
    <location>
        <begin position="114"/>
        <end position="128"/>
    </location>
</feature>
<gene>
    <name evidence="3" type="ORF">WPS_08420</name>
</gene>